<dbReference type="Proteomes" id="UP000256478">
    <property type="component" value="Unassembled WGS sequence"/>
</dbReference>
<dbReference type="AlphaFoldDB" id="A0A3E0TQR3"/>
<dbReference type="RefSeq" id="WP_116007489.1">
    <property type="nucleotide sequence ID" value="NZ_QUOU01000001.1"/>
</dbReference>
<dbReference type="InterPro" id="IPR010281">
    <property type="entry name" value="DUF885"/>
</dbReference>
<feature type="signal peptide" evidence="2">
    <location>
        <begin position="1"/>
        <end position="15"/>
    </location>
</feature>
<dbReference type="EMBL" id="QUOU01000001">
    <property type="protein sequence ID" value="REL26372.1"/>
    <property type="molecule type" value="Genomic_DNA"/>
</dbReference>
<feature type="chain" id="PRO_5017641883" evidence="2">
    <location>
        <begin position="16"/>
        <end position="637"/>
    </location>
</feature>
<evidence type="ECO:0000256" key="2">
    <source>
        <dbReference type="SAM" id="SignalP"/>
    </source>
</evidence>
<reference evidence="3 4" key="1">
    <citation type="submission" date="2018-08" db="EMBL/GenBank/DDBJ databases">
        <title>Thalassotalea euphylliae genome.</title>
        <authorList>
            <person name="Summers S."/>
            <person name="Rice S.A."/>
            <person name="Freckelton M.L."/>
            <person name="Nedved B.T."/>
            <person name="Hadfield M.G."/>
        </authorList>
    </citation>
    <scope>NUCLEOTIDE SEQUENCE [LARGE SCALE GENOMIC DNA]</scope>
    <source>
        <strain evidence="3 4">H1</strain>
    </source>
</reference>
<protein>
    <submittedName>
        <fullName evidence="3">DUF885 domain-containing protein</fullName>
    </submittedName>
</protein>
<dbReference type="PANTHER" id="PTHR33361:SF16">
    <property type="entry name" value="DUF885 DOMAIN-CONTAINING PROTEIN"/>
    <property type="match status" value="1"/>
</dbReference>
<accession>A0A3E0TQR3</accession>
<evidence type="ECO:0000256" key="1">
    <source>
        <dbReference type="SAM" id="MobiDB-lite"/>
    </source>
</evidence>
<dbReference type="PROSITE" id="PS51257">
    <property type="entry name" value="PROKAR_LIPOPROTEIN"/>
    <property type="match status" value="1"/>
</dbReference>
<evidence type="ECO:0000313" key="3">
    <source>
        <dbReference type="EMBL" id="REL26372.1"/>
    </source>
</evidence>
<dbReference type="PANTHER" id="PTHR33361">
    <property type="entry name" value="GLR0591 PROTEIN"/>
    <property type="match status" value="1"/>
</dbReference>
<evidence type="ECO:0000313" key="4">
    <source>
        <dbReference type="Proteomes" id="UP000256478"/>
    </source>
</evidence>
<feature type="region of interest" description="Disordered" evidence="1">
    <location>
        <begin position="21"/>
        <end position="51"/>
    </location>
</feature>
<organism evidence="3 4">
    <name type="scientific">Thalassotalea euphylliae</name>
    <dbReference type="NCBI Taxonomy" id="1655234"/>
    <lineage>
        <taxon>Bacteria</taxon>
        <taxon>Pseudomonadati</taxon>
        <taxon>Pseudomonadota</taxon>
        <taxon>Gammaproteobacteria</taxon>
        <taxon>Alteromonadales</taxon>
        <taxon>Colwelliaceae</taxon>
        <taxon>Thalassotalea</taxon>
    </lineage>
</organism>
<sequence length="637" mass="71822">MRTFMFTACALAVLAACQPNNESTQNSNTTQSSSAQSSAQAQAENQSSVAQAMMTESEKLNLWFDEKYEEQLQKNPLMMTFLGRKDRYDEFNAMTREEEQALLDWHAATVNELKGKFNYEKLDDDAKESYDLWLYQYQEAKEAAEFPKNGYVFTQMNGAQAFLTQFMINFHKVDDVSDMQAYNKRISGLSSALTSLLARAKEHAEYGVRPPEFAYLGVIEQAKNVITGQPFSDDKDASDAPLWADAKAKIAALKGAGKLDDSQSEQLLSETKSALMNDYLPAYQSLVTWFEQDIANADKIATGVAKQPNGVDFYNMRLKHSTTTDLTAQEIHALGLAEVERLIGEMKAIKEKVGFEGDLQAFFKFIKTDAQFFYPNTDEGRQGYITDSEAYLDYIKGQLPNYFGILPKADLVVKRVEPFREQDGAAQHYFPGTADGSRPGVYYAHLSDMRSMPKNEMEAIAYHEGNPGHHMQISIAKELTGIPKFRTNAQFTAYVEGWALYSELLAKEMGAYENDYSDFGRLITEIWRAVRLVVDTGLHAKGWTEQQAIDYFKANAPVAEDAVTSEVRRYLVWPGQATAYKVGMIEILKLREFAKDSLKERFDIKGFHDTVLGGGAMPLPLLEKRVKRWVNNVKLKG</sequence>
<dbReference type="OrthoDB" id="9769898at2"/>
<gene>
    <name evidence="3" type="ORF">DXX93_07125</name>
</gene>
<keyword evidence="2" id="KW-0732">Signal</keyword>
<proteinExistence type="predicted"/>
<dbReference type="Pfam" id="PF05960">
    <property type="entry name" value="DUF885"/>
    <property type="match status" value="1"/>
</dbReference>
<name>A0A3E0TQR3_9GAMM</name>
<comment type="caution">
    <text evidence="3">The sequence shown here is derived from an EMBL/GenBank/DDBJ whole genome shotgun (WGS) entry which is preliminary data.</text>
</comment>